<evidence type="ECO:0000256" key="8">
    <source>
        <dbReference type="ARBA" id="ARBA00023180"/>
    </source>
</evidence>
<keyword evidence="3" id="KW-1003">Cell membrane</keyword>
<dbReference type="OrthoDB" id="384332at2759"/>
<evidence type="ECO:0000313" key="12">
    <source>
        <dbReference type="EMBL" id="EUD68446.1"/>
    </source>
</evidence>
<dbReference type="GeneID" id="20036116"/>
<feature type="chain" id="PRO_5004888344" description="6-Cys domain-containing protein" evidence="10">
    <location>
        <begin position="25"/>
        <end position="351"/>
    </location>
</feature>
<dbReference type="InterPro" id="IPR038160">
    <property type="entry name" value="6_CYS_dom_sf"/>
</dbReference>
<feature type="domain" description="6-Cys" evidence="11">
    <location>
        <begin position="181"/>
        <end position="313"/>
    </location>
</feature>
<feature type="domain" description="6-Cys" evidence="11">
    <location>
        <begin position="25"/>
        <end position="178"/>
    </location>
</feature>
<dbReference type="Gene3D" id="2.60.40.2860">
    <property type="match status" value="2"/>
</dbReference>
<dbReference type="RefSeq" id="XP_008814676.1">
    <property type="nucleotide sequence ID" value="XM_008816454.1"/>
</dbReference>
<keyword evidence="9" id="KW-1133">Transmembrane helix</keyword>
<keyword evidence="5" id="KW-0677">Repeat</keyword>
<keyword evidence="13" id="KW-1185">Reference proteome</keyword>
<keyword evidence="6 9" id="KW-0472">Membrane</keyword>
<dbReference type="PANTHER" id="PTHR38796:SF1">
    <property type="entry name" value="ANCHORED PROTEIN, PUTATIVE (AFU_ORTHOLOGUE AFUA_4G09600)-RELATED"/>
    <property type="match status" value="1"/>
</dbReference>
<dbReference type="Proteomes" id="UP000030640">
    <property type="component" value="Unassembled WGS sequence"/>
</dbReference>
<evidence type="ECO:0000256" key="5">
    <source>
        <dbReference type="ARBA" id="ARBA00022737"/>
    </source>
</evidence>
<dbReference type="VEuPathDB" id="PlasmoDB:C922_00842"/>
<dbReference type="InterPro" id="IPR051444">
    <property type="entry name" value="Parasite_Repro/Invasion_Surf"/>
</dbReference>
<evidence type="ECO:0000256" key="3">
    <source>
        <dbReference type="ARBA" id="ARBA00022475"/>
    </source>
</evidence>
<evidence type="ECO:0000256" key="7">
    <source>
        <dbReference type="ARBA" id="ARBA00023157"/>
    </source>
</evidence>
<accession>W7ASK0</accession>
<dbReference type="PANTHER" id="PTHR38796">
    <property type="match status" value="1"/>
</dbReference>
<dbReference type="AlphaFoldDB" id="W7ASK0"/>
<feature type="transmembrane region" description="Helical" evidence="9">
    <location>
        <begin position="330"/>
        <end position="350"/>
    </location>
</feature>
<dbReference type="GO" id="GO:0005886">
    <property type="term" value="C:plasma membrane"/>
    <property type="evidence" value="ECO:0007669"/>
    <property type="project" value="UniProtKB-SubCell"/>
</dbReference>
<sequence length="351" mass="39725">MRFVRNASLWGPLLIWWFSTPALGFTHTCDFNHEISLEFGKGQTANKEKICSLKPDVLDKVVIKCGSETQNYELLPDNCFENVYTSKSINANGQQLVKYVHGAAAIMKRKQKKYNSTERKNYDDVSFRVPPNLGNEEKVVYCFCQNKAKIRVRNKKGGEEYDKEIFNIGIVEVIIPPLPKKIDGCDFTENTSPLFTKGYKSDANQTTENKDDVICRIRAREGKFIGFKCPSNFAIEPEECFIQGFNLTGKREQLQSKLPLTDLVLDHYNKVFYARAPETIRENMHFFCACVLEGKRLVADFEFIATPDHGNRTSDVDYNGQSPIRNGGTAAAIGHGLLLLLLLSGVLYFMG</sequence>
<evidence type="ECO:0000256" key="6">
    <source>
        <dbReference type="ARBA" id="ARBA00023136"/>
    </source>
</evidence>
<dbReference type="EMBL" id="KI965462">
    <property type="protein sequence ID" value="EUD68446.1"/>
    <property type="molecule type" value="Genomic_DNA"/>
</dbReference>
<reference evidence="12 13" key="1">
    <citation type="submission" date="2013-02" db="EMBL/GenBank/DDBJ databases">
        <title>The Genome Sequence of Plasmodium inui San Antonio 1.</title>
        <authorList>
            <consortium name="The Broad Institute Genome Sequencing Platform"/>
            <consortium name="The Broad Institute Genome Sequencing Center for Infectious Disease"/>
            <person name="Neafsey D."/>
            <person name="Cheeseman I."/>
            <person name="Volkman S."/>
            <person name="Adams J."/>
            <person name="Walker B."/>
            <person name="Young S.K."/>
            <person name="Zeng Q."/>
            <person name="Gargeya S."/>
            <person name="Fitzgerald M."/>
            <person name="Haas B."/>
            <person name="Abouelleil A."/>
            <person name="Alvarado L."/>
            <person name="Arachchi H.M."/>
            <person name="Berlin A.M."/>
            <person name="Chapman S.B."/>
            <person name="Dewar J."/>
            <person name="Goldberg J."/>
            <person name="Griggs A."/>
            <person name="Gujja S."/>
            <person name="Hansen M."/>
            <person name="Howarth C."/>
            <person name="Imamovic A."/>
            <person name="Larimer J."/>
            <person name="McCowan C."/>
            <person name="Murphy C."/>
            <person name="Neiman D."/>
            <person name="Pearson M."/>
            <person name="Priest M."/>
            <person name="Roberts A."/>
            <person name="Saif S."/>
            <person name="Shea T."/>
            <person name="Sisk P."/>
            <person name="Sykes S."/>
            <person name="Wortman J."/>
            <person name="Nusbaum C."/>
            <person name="Birren B."/>
        </authorList>
    </citation>
    <scope>NUCLEOTIDE SEQUENCE [LARGE SCALE GENOMIC DNA]</scope>
    <source>
        <strain evidence="12 13">San Antonio 1</strain>
    </source>
</reference>
<name>W7ASK0_9APIC</name>
<evidence type="ECO:0000256" key="4">
    <source>
        <dbReference type="ARBA" id="ARBA00022729"/>
    </source>
</evidence>
<dbReference type="SMART" id="SM00970">
    <property type="entry name" value="s48_45"/>
    <property type="match status" value="2"/>
</dbReference>
<evidence type="ECO:0000256" key="9">
    <source>
        <dbReference type="SAM" id="Phobius"/>
    </source>
</evidence>
<evidence type="ECO:0000256" key="10">
    <source>
        <dbReference type="SAM" id="SignalP"/>
    </source>
</evidence>
<evidence type="ECO:0000259" key="11">
    <source>
        <dbReference type="PROSITE" id="PS51701"/>
    </source>
</evidence>
<dbReference type="Pfam" id="PF07422">
    <property type="entry name" value="s48_45"/>
    <property type="match status" value="2"/>
</dbReference>
<organism evidence="12 13">
    <name type="scientific">Plasmodium inui San Antonio 1</name>
    <dbReference type="NCBI Taxonomy" id="1237626"/>
    <lineage>
        <taxon>Eukaryota</taxon>
        <taxon>Sar</taxon>
        <taxon>Alveolata</taxon>
        <taxon>Apicomplexa</taxon>
        <taxon>Aconoidasida</taxon>
        <taxon>Haemosporida</taxon>
        <taxon>Plasmodiidae</taxon>
        <taxon>Plasmodium</taxon>
        <taxon>Plasmodium (Plasmodium)</taxon>
    </lineage>
</organism>
<keyword evidence="4 10" id="KW-0732">Signal</keyword>
<keyword evidence="7" id="KW-1015">Disulfide bond</keyword>
<keyword evidence="9" id="KW-0812">Transmembrane</keyword>
<dbReference type="PROSITE" id="PS51701">
    <property type="entry name" value="6_CYS"/>
    <property type="match status" value="2"/>
</dbReference>
<dbReference type="GO" id="GO:0009986">
    <property type="term" value="C:cell surface"/>
    <property type="evidence" value="ECO:0007669"/>
    <property type="project" value="UniProtKB-SubCell"/>
</dbReference>
<proteinExistence type="predicted"/>
<feature type="signal peptide" evidence="10">
    <location>
        <begin position="1"/>
        <end position="24"/>
    </location>
</feature>
<evidence type="ECO:0000256" key="2">
    <source>
        <dbReference type="ARBA" id="ARBA00004241"/>
    </source>
</evidence>
<keyword evidence="8" id="KW-0325">Glycoprotein</keyword>
<evidence type="ECO:0000256" key="1">
    <source>
        <dbReference type="ARBA" id="ARBA00004236"/>
    </source>
</evidence>
<dbReference type="InterPro" id="IPR010884">
    <property type="entry name" value="6_CYS_dom"/>
</dbReference>
<comment type="subcellular location">
    <subcellularLocation>
        <location evidence="1">Cell membrane</location>
    </subcellularLocation>
    <subcellularLocation>
        <location evidence="2">Cell surface</location>
    </subcellularLocation>
</comment>
<evidence type="ECO:0000313" key="13">
    <source>
        <dbReference type="Proteomes" id="UP000030640"/>
    </source>
</evidence>
<protein>
    <recommendedName>
        <fullName evidence="11">6-Cys domain-containing protein</fullName>
    </recommendedName>
</protein>
<gene>
    <name evidence="12" type="ORF">C922_00842</name>
</gene>